<dbReference type="PANTHER" id="PTHR11496:SF102">
    <property type="entry name" value="ALCOHOL DEHYDROGENASE 4"/>
    <property type="match status" value="1"/>
</dbReference>
<dbReference type="AlphaFoldDB" id="A5G7B9"/>
<accession>A5G7B9</accession>
<dbReference type="InterPro" id="IPR001670">
    <property type="entry name" value="ADH_Fe/GldA"/>
</dbReference>
<keyword evidence="8" id="KW-1185">Reference proteome</keyword>
<keyword evidence="3" id="KW-0560">Oxidoreductase</keyword>
<evidence type="ECO:0000256" key="1">
    <source>
        <dbReference type="ARBA" id="ARBA00001962"/>
    </source>
</evidence>
<dbReference type="GO" id="GO:0046872">
    <property type="term" value="F:metal ion binding"/>
    <property type="evidence" value="ECO:0007669"/>
    <property type="project" value="InterPro"/>
</dbReference>
<reference evidence="7 8" key="1">
    <citation type="submission" date="2007-05" db="EMBL/GenBank/DDBJ databases">
        <title>Complete sequence of Geobacter uraniireducens Rf4.</title>
        <authorList>
            <consortium name="US DOE Joint Genome Institute"/>
            <person name="Copeland A."/>
            <person name="Lucas S."/>
            <person name="Lapidus A."/>
            <person name="Barry K."/>
            <person name="Detter J.C."/>
            <person name="Glavina del Rio T."/>
            <person name="Hammon N."/>
            <person name="Israni S."/>
            <person name="Dalin E."/>
            <person name="Tice H."/>
            <person name="Pitluck S."/>
            <person name="Chertkov O."/>
            <person name="Brettin T."/>
            <person name="Bruce D."/>
            <person name="Han C."/>
            <person name="Schmutz J."/>
            <person name="Larimer F."/>
            <person name="Land M."/>
            <person name="Hauser L."/>
            <person name="Kyrpides N."/>
            <person name="Mikhailova N."/>
            <person name="Shelobolina E."/>
            <person name="Aklujkar M."/>
            <person name="Lovley D."/>
            <person name="Richardson P."/>
        </authorList>
    </citation>
    <scope>NUCLEOTIDE SEQUENCE [LARGE SCALE GENOMIC DNA]</scope>
    <source>
        <strain evidence="7 8">Rf4</strain>
    </source>
</reference>
<protein>
    <submittedName>
        <fullName evidence="7">Iron-containing alcohol dehydrogenase</fullName>
    </submittedName>
</protein>
<dbReference type="KEGG" id="gur:Gura_3532"/>
<evidence type="ECO:0000256" key="3">
    <source>
        <dbReference type="ARBA" id="ARBA00023002"/>
    </source>
</evidence>
<dbReference type="Pfam" id="PF00465">
    <property type="entry name" value="Fe-ADH"/>
    <property type="match status" value="1"/>
</dbReference>
<name>A5G7B9_GEOUR</name>
<dbReference type="CDD" id="cd17814">
    <property type="entry name" value="Fe-ADH-like"/>
    <property type="match status" value="1"/>
</dbReference>
<dbReference type="Proteomes" id="UP000006695">
    <property type="component" value="Chromosome"/>
</dbReference>
<dbReference type="Gene3D" id="3.40.50.1970">
    <property type="match status" value="1"/>
</dbReference>
<keyword evidence="4" id="KW-0520">NAD</keyword>
<evidence type="ECO:0000259" key="6">
    <source>
        <dbReference type="Pfam" id="PF25137"/>
    </source>
</evidence>
<evidence type="ECO:0000313" key="8">
    <source>
        <dbReference type="Proteomes" id="UP000006695"/>
    </source>
</evidence>
<dbReference type="RefSeq" id="WP_011940346.1">
    <property type="nucleotide sequence ID" value="NC_009483.1"/>
</dbReference>
<feature type="domain" description="Alcohol dehydrogenase iron-type/glycerol dehydrogenase GldA" evidence="5">
    <location>
        <begin position="16"/>
        <end position="182"/>
    </location>
</feature>
<evidence type="ECO:0000259" key="5">
    <source>
        <dbReference type="Pfam" id="PF00465"/>
    </source>
</evidence>
<dbReference type="Pfam" id="PF25137">
    <property type="entry name" value="ADH_Fe_C"/>
    <property type="match status" value="1"/>
</dbReference>
<feature type="domain" description="Fe-containing alcohol dehydrogenase-like C-terminal" evidence="6">
    <location>
        <begin position="193"/>
        <end position="388"/>
    </location>
</feature>
<dbReference type="PANTHER" id="PTHR11496">
    <property type="entry name" value="ALCOHOL DEHYDROGENASE"/>
    <property type="match status" value="1"/>
</dbReference>
<dbReference type="InterPro" id="IPR039697">
    <property type="entry name" value="Alcohol_dehydrogenase_Fe"/>
</dbReference>
<sequence>MMEPNEFELRKFVAPEFIFGIDARKLAGRYAKNFGARKVLVVTDPGVTAAGWADDVSAYLREEGLEYAVYSSVTSNPKADEVNAGAELYRRERCNAIVAVGGGSPMDCAKGIGIVSSNKKNVTEFEGVDKVEFPSPPLICIPTTAGSSADVSQFAIITDTRRKAKIAIISKMVVPDVALIDPVTTTTMPPELTACTATDALCHAIEAFVSTAHSPITDVHALQAIRLITRNLLPTLKEPDNIVLRGRMMLASLEAGLAFSNASLGAVHALAHSLGGLLDCPHGECNAILLPYVIDFNFDTVPDRYREIGRMMGLEVSGMAPAQVRSAITSAINRMNEATGISYTLSQLGVKESDIPELAEKAINDACIFTNPRQPTRQDIEAIYEKAL</sequence>
<dbReference type="PROSITE" id="PS00913">
    <property type="entry name" value="ADH_IRON_1"/>
    <property type="match status" value="1"/>
</dbReference>
<organism evidence="7 8">
    <name type="scientific">Geotalea uraniireducens (strain Rf4)</name>
    <name type="common">Geobacter uraniireducens</name>
    <dbReference type="NCBI Taxonomy" id="351605"/>
    <lineage>
        <taxon>Bacteria</taxon>
        <taxon>Pseudomonadati</taxon>
        <taxon>Thermodesulfobacteriota</taxon>
        <taxon>Desulfuromonadia</taxon>
        <taxon>Geobacterales</taxon>
        <taxon>Geobacteraceae</taxon>
        <taxon>Geotalea</taxon>
    </lineage>
</organism>
<comment type="cofactor">
    <cofactor evidence="1">
        <name>Fe cation</name>
        <dbReference type="ChEBI" id="CHEBI:24875"/>
    </cofactor>
</comment>
<evidence type="ECO:0000256" key="4">
    <source>
        <dbReference type="ARBA" id="ARBA00023027"/>
    </source>
</evidence>
<dbReference type="InterPro" id="IPR056798">
    <property type="entry name" value="ADH_Fe_C"/>
</dbReference>
<evidence type="ECO:0000313" key="7">
    <source>
        <dbReference type="EMBL" id="ABQ27687.1"/>
    </source>
</evidence>
<evidence type="ECO:0000256" key="2">
    <source>
        <dbReference type="ARBA" id="ARBA00007358"/>
    </source>
</evidence>
<gene>
    <name evidence="7" type="ordered locus">Gura_3532</name>
</gene>
<dbReference type="FunFam" id="1.20.1090.10:FF:000001">
    <property type="entry name" value="Aldehyde-alcohol dehydrogenase"/>
    <property type="match status" value="1"/>
</dbReference>
<dbReference type="FunFam" id="3.40.50.1970:FF:000003">
    <property type="entry name" value="Alcohol dehydrogenase, iron-containing"/>
    <property type="match status" value="1"/>
</dbReference>
<dbReference type="SUPFAM" id="SSF56796">
    <property type="entry name" value="Dehydroquinate synthase-like"/>
    <property type="match status" value="1"/>
</dbReference>
<proteinExistence type="inferred from homology"/>
<dbReference type="Gene3D" id="1.20.1090.10">
    <property type="entry name" value="Dehydroquinate synthase-like - alpha domain"/>
    <property type="match status" value="1"/>
</dbReference>
<dbReference type="GO" id="GO:0004022">
    <property type="term" value="F:alcohol dehydrogenase (NAD+) activity"/>
    <property type="evidence" value="ECO:0007669"/>
    <property type="project" value="TreeGrafter"/>
</dbReference>
<dbReference type="EMBL" id="CP000698">
    <property type="protein sequence ID" value="ABQ27687.1"/>
    <property type="molecule type" value="Genomic_DNA"/>
</dbReference>
<dbReference type="STRING" id="351605.Gura_3532"/>
<comment type="similarity">
    <text evidence="2">Belongs to the iron-containing alcohol dehydrogenase family.</text>
</comment>
<dbReference type="InterPro" id="IPR018211">
    <property type="entry name" value="ADH_Fe_CS"/>
</dbReference>
<dbReference type="HOGENOM" id="CLU_007207_0_0_7"/>
<dbReference type="NCBIfam" id="NF041833">
    <property type="entry name" value="Fe_ADH_ErcA"/>
    <property type="match status" value="1"/>
</dbReference>